<organism evidence="1 2">
    <name type="scientific">Citrus sinensis</name>
    <name type="common">Sweet orange</name>
    <name type="synonym">Citrus aurantium var. sinensis</name>
    <dbReference type="NCBI Taxonomy" id="2711"/>
    <lineage>
        <taxon>Eukaryota</taxon>
        <taxon>Viridiplantae</taxon>
        <taxon>Streptophyta</taxon>
        <taxon>Embryophyta</taxon>
        <taxon>Tracheophyta</taxon>
        <taxon>Spermatophyta</taxon>
        <taxon>Magnoliopsida</taxon>
        <taxon>eudicotyledons</taxon>
        <taxon>Gunneridae</taxon>
        <taxon>Pentapetalae</taxon>
        <taxon>rosids</taxon>
        <taxon>malvids</taxon>
        <taxon>Sapindales</taxon>
        <taxon>Rutaceae</taxon>
        <taxon>Aurantioideae</taxon>
        <taxon>Citrus</taxon>
    </lineage>
</organism>
<dbReference type="Proteomes" id="UP000829398">
    <property type="component" value="Chromosome 9"/>
</dbReference>
<gene>
    <name evidence="1" type="ORF">KPL71_027762</name>
</gene>
<evidence type="ECO:0000313" key="1">
    <source>
        <dbReference type="EMBL" id="KAH9683685.1"/>
    </source>
</evidence>
<comment type="caution">
    <text evidence="1">The sequence shown here is derived from an EMBL/GenBank/DDBJ whole genome shotgun (WGS) entry which is preliminary data.</text>
</comment>
<keyword evidence="2" id="KW-1185">Reference proteome</keyword>
<proteinExistence type="predicted"/>
<name>A0ACB8I9M6_CITSI</name>
<dbReference type="EMBL" id="CM039178">
    <property type="protein sequence ID" value="KAH9683685.1"/>
    <property type="molecule type" value="Genomic_DNA"/>
</dbReference>
<accession>A0ACB8I9M6</accession>
<reference evidence="2" key="1">
    <citation type="journal article" date="2023" name="Hortic. Res.">
        <title>A chromosome-level phased genome enabling allele-level studies in sweet orange: a case study on citrus Huanglongbing tolerance.</title>
        <authorList>
            <person name="Wu B."/>
            <person name="Yu Q."/>
            <person name="Deng Z."/>
            <person name="Duan Y."/>
            <person name="Luo F."/>
            <person name="Gmitter F. Jr."/>
        </authorList>
    </citation>
    <scope>NUCLEOTIDE SEQUENCE [LARGE SCALE GENOMIC DNA]</scope>
    <source>
        <strain evidence="2">cv. Valencia</strain>
    </source>
</reference>
<sequence>MESNLWSNRLSTASSRRYHHQSRSGLFKCYRTTPFDSFCCWNFDFCTDLFIGGGYDETDGDDDLNAMFLCPFCAEDFDIVGLCCHIDEDHPIEAKNGVCPVCAKRVGTDIVSHITMQHGNFFKISFSCLLRRGGPNSTFSLLRKELRDGNLQSLLGGSSCFVSSSNTEADPLLSSFIFNTPKVDEPLSVQPLSITEPTLVKESSNENLHERHVQQPPLSDKDQEEKARKSEFVQGLVLSTILGDYL</sequence>
<protein>
    <submittedName>
        <fullName evidence="1">Protein DEHYDRATION-INDUCED 19</fullName>
    </submittedName>
</protein>
<evidence type="ECO:0000313" key="2">
    <source>
        <dbReference type="Proteomes" id="UP000829398"/>
    </source>
</evidence>